<organism evidence="7 8">
    <name type="scientific">Seminavis robusta</name>
    <dbReference type="NCBI Taxonomy" id="568900"/>
    <lineage>
        <taxon>Eukaryota</taxon>
        <taxon>Sar</taxon>
        <taxon>Stramenopiles</taxon>
        <taxon>Ochrophyta</taxon>
        <taxon>Bacillariophyta</taxon>
        <taxon>Bacillariophyceae</taxon>
        <taxon>Bacillariophycidae</taxon>
        <taxon>Naviculales</taxon>
        <taxon>Naviculaceae</taxon>
        <taxon>Seminavis</taxon>
    </lineage>
</organism>
<evidence type="ECO:0000256" key="6">
    <source>
        <dbReference type="SAM" id="MobiDB-lite"/>
    </source>
</evidence>
<dbReference type="PANTHER" id="PTHR44040:SF1">
    <property type="entry name" value="RETINOBLASTOMA-BINDING PROTEIN 5"/>
    <property type="match status" value="1"/>
</dbReference>
<accession>A0A9N8HIQ2</accession>
<dbReference type="InterPro" id="IPR037850">
    <property type="entry name" value="RBBP5/Swd1"/>
</dbReference>
<dbReference type="Gene3D" id="2.130.10.10">
    <property type="entry name" value="YVTN repeat-like/Quinoprotein amine dehydrogenase"/>
    <property type="match status" value="3"/>
</dbReference>
<feature type="region of interest" description="Disordered" evidence="6">
    <location>
        <begin position="287"/>
        <end position="310"/>
    </location>
</feature>
<dbReference type="GO" id="GO:0048188">
    <property type="term" value="C:Set1C/COMPASS complex"/>
    <property type="evidence" value="ECO:0007669"/>
    <property type="project" value="InterPro"/>
</dbReference>
<proteinExistence type="predicted"/>
<dbReference type="PROSITE" id="PS50082">
    <property type="entry name" value="WD_REPEATS_2"/>
    <property type="match status" value="1"/>
</dbReference>
<dbReference type="Proteomes" id="UP001153069">
    <property type="component" value="Unassembled WGS sequence"/>
</dbReference>
<feature type="region of interest" description="Disordered" evidence="6">
    <location>
        <begin position="174"/>
        <end position="269"/>
    </location>
</feature>
<feature type="region of interest" description="Disordered" evidence="6">
    <location>
        <begin position="28"/>
        <end position="56"/>
    </location>
</feature>
<protein>
    <submittedName>
        <fullName evidence="7">Retinoblastoma-binding protein 5</fullName>
    </submittedName>
</protein>
<dbReference type="InterPro" id="IPR036322">
    <property type="entry name" value="WD40_repeat_dom_sf"/>
</dbReference>
<dbReference type="SMART" id="SM00320">
    <property type="entry name" value="WD40"/>
    <property type="match status" value="5"/>
</dbReference>
<evidence type="ECO:0000313" key="7">
    <source>
        <dbReference type="EMBL" id="CAB9516698.1"/>
    </source>
</evidence>
<feature type="compositionally biased region" description="Polar residues" evidence="6">
    <location>
        <begin position="228"/>
        <end position="269"/>
    </location>
</feature>
<keyword evidence="4" id="KW-0539">Nucleus</keyword>
<dbReference type="AlphaFoldDB" id="A0A9N8HIQ2"/>
<sequence>MNLELLDPFRKQIPDRVDATLSMPAYFHNKTATSPTDPSASSTTTSASKQQPLDDDDDDWKAAYHVAYNRRGRFMAVGYGSGLVGVYDCISRNLAATYHLDATTPTHVGDSHITPKKQKETPHIFGVTSLSWSRRSRTLLAGAMGDSLVRLYDTTHPHGPEECTTNLVAAGDHFLNSNNNANKDDDDDEKTASTTKPSLSGSHHGTNPRASPSNPFALLGSGDRPSVRRSSFSNLEFHRNNSTLAVPMDTTSSSPYFPQSSTHTPLQQDYSNNQYYAKEPRVLATESDHYSPIDPNTTNNNNNNPPPDATKYYPGIFFRLPQPVGGSLEINPRHVTGGLAVLADGSLILFWVPLSALWQDGTPKVRLAKLDTKQNTITCASFDPQGQRVYASTKQGALLGFHVERLFQQLMAPTLPSTSLKPLPPKFTIRIPGGAAVWHLLLSRNGQYIVLNCADGALRLYTTKECWEQQQQQQQQQEESSLEEGIKPTQVFSDLINKQVKFASCALSGDGEYIVGGANEVRDDRYELYVWTTATGGLEEKLTGAAVQLYSVAWHPTRSLLSVATSDGLVDVWAPKVNWTAFAPDFQALPMNVEYVEREDEFDLDEHGNKFPQDKNGDPSVVHDDDESAVVDVVTIEPVPVFASDSEDEQDVFYFETKFANTIGNRGRHANVDA</sequence>
<evidence type="ECO:0000256" key="4">
    <source>
        <dbReference type="ARBA" id="ARBA00023242"/>
    </source>
</evidence>
<comment type="subcellular location">
    <subcellularLocation>
        <location evidence="1">Nucleus</location>
    </subcellularLocation>
</comment>
<gene>
    <name evidence="7" type="ORF">SEMRO_801_G204410.1</name>
</gene>
<dbReference type="InterPro" id="IPR001680">
    <property type="entry name" value="WD40_rpt"/>
</dbReference>
<keyword evidence="2 5" id="KW-0853">WD repeat</keyword>
<dbReference type="SUPFAM" id="SSF50978">
    <property type="entry name" value="WD40 repeat-like"/>
    <property type="match status" value="1"/>
</dbReference>
<reference evidence="7" key="1">
    <citation type="submission" date="2020-06" db="EMBL/GenBank/DDBJ databases">
        <authorList>
            <consortium name="Plant Systems Biology data submission"/>
        </authorList>
    </citation>
    <scope>NUCLEOTIDE SEQUENCE</scope>
    <source>
        <strain evidence="7">D6</strain>
    </source>
</reference>
<feature type="compositionally biased region" description="Polar residues" evidence="6">
    <location>
        <begin position="197"/>
        <end position="214"/>
    </location>
</feature>
<feature type="compositionally biased region" description="Low complexity" evidence="6">
    <location>
        <begin position="31"/>
        <end position="48"/>
    </location>
</feature>
<dbReference type="InterPro" id="IPR015943">
    <property type="entry name" value="WD40/YVTN_repeat-like_dom_sf"/>
</dbReference>
<evidence type="ECO:0000256" key="5">
    <source>
        <dbReference type="PROSITE-ProRule" id="PRU00221"/>
    </source>
</evidence>
<feature type="repeat" description="WD" evidence="5">
    <location>
        <begin position="542"/>
        <end position="573"/>
    </location>
</feature>
<dbReference type="Pfam" id="PF00400">
    <property type="entry name" value="WD40"/>
    <property type="match status" value="2"/>
</dbReference>
<keyword evidence="8" id="KW-1185">Reference proteome</keyword>
<feature type="region of interest" description="Disordered" evidence="6">
    <location>
        <begin position="605"/>
        <end position="624"/>
    </location>
</feature>
<dbReference type="PANTHER" id="PTHR44040">
    <property type="entry name" value="RETINOBLASTOMA-BINDING PROTEIN 5"/>
    <property type="match status" value="1"/>
</dbReference>
<keyword evidence="3" id="KW-0677">Repeat</keyword>
<evidence type="ECO:0000313" key="8">
    <source>
        <dbReference type="Proteomes" id="UP001153069"/>
    </source>
</evidence>
<evidence type="ECO:0000256" key="3">
    <source>
        <dbReference type="ARBA" id="ARBA00022737"/>
    </source>
</evidence>
<evidence type="ECO:0000256" key="2">
    <source>
        <dbReference type="ARBA" id="ARBA00022574"/>
    </source>
</evidence>
<comment type="caution">
    <text evidence="7">The sequence shown here is derived from an EMBL/GenBank/DDBJ whole genome shotgun (WGS) entry which is preliminary data.</text>
</comment>
<evidence type="ECO:0000256" key="1">
    <source>
        <dbReference type="ARBA" id="ARBA00004123"/>
    </source>
</evidence>
<dbReference type="EMBL" id="CAICTM010000800">
    <property type="protein sequence ID" value="CAB9516698.1"/>
    <property type="molecule type" value="Genomic_DNA"/>
</dbReference>
<name>A0A9N8HIQ2_9STRA</name>
<dbReference type="OrthoDB" id="196858at2759"/>
<feature type="compositionally biased region" description="Basic and acidic residues" evidence="6">
    <location>
        <begin position="605"/>
        <end position="623"/>
    </location>
</feature>